<organism evidence="1 2">
    <name type="scientific">Luteolibacter yonseiensis</name>
    <dbReference type="NCBI Taxonomy" id="1144680"/>
    <lineage>
        <taxon>Bacteria</taxon>
        <taxon>Pseudomonadati</taxon>
        <taxon>Verrucomicrobiota</taxon>
        <taxon>Verrucomicrobiia</taxon>
        <taxon>Verrucomicrobiales</taxon>
        <taxon>Verrucomicrobiaceae</taxon>
        <taxon>Luteolibacter</taxon>
    </lineage>
</organism>
<sequence>MRWNAGPVVENRLKGGLSWWGVWALLQLFSSRDLSPAPDGEGKKSRSPVDGYRLLPTPAHRDSLIPLIEASDPESVRIYGEDAGLPNLPAVPFDFSNNLRKLGFRQRSRSLLTAFKTHRRLARILAKCVPREENLPPAFHPRLIEQIFTMELGLARLRGEEPRLRSLYVTYELAPDSKALVRWARETGADVIHVMHGQRLPTYQLTQATDLILLSKIDEAWFRPRVDPAVRIHCHGHPRLEKIHQTISPPSRDGRTRPRIAFFSQPAEGDYTRERRDEDYRILAGLIGKADVRIRLHPREPVEEALLAMERAGATAFGISGAGLEDDLRWCDAIASSWSTVALEAAACGRGIFWTCAAPERYEASQELREHGIGVLIDSPGKWQPHLDQWTSGPWNAPVVVPDDRLAELGLIGMTGGNMLV</sequence>
<reference evidence="1" key="1">
    <citation type="submission" date="2021-01" db="EMBL/GenBank/DDBJ databases">
        <title>Modified the classification status of verrucomicrobia.</title>
        <authorList>
            <person name="Feng X."/>
        </authorList>
    </citation>
    <scope>NUCLEOTIDE SEQUENCE</scope>
    <source>
        <strain evidence="1">JCM 18052</strain>
    </source>
</reference>
<evidence type="ECO:0000313" key="1">
    <source>
        <dbReference type="EMBL" id="MBK1814393.1"/>
    </source>
</evidence>
<dbReference type="EMBL" id="JAENIK010000004">
    <property type="protein sequence ID" value="MBK1814393.1"/>
    <property type="molecule type" value="Genomic_DNA"/>
</dbReference>
<evidence type="ECO:0000313" key="2">
    <source>
        <dbReference type="Proteomes" id="UP000600139"/>
    </source>
</evidence>
<protein>
    <submittedName>
        <fullName evidence="1">Uncharacterized protein</fullName>
    </submittedName>
</protein>
<name>A0A934R1F9_9BACT</name>
<comment type="caution">
    <text evidence="1">The sequence shown here is derived from an EMBL/GenBank/DDBJ whole genome shotgun (WGS) entry which is preliminary data.</text>
</comment>
<gene>
    <name evidence="1" type="ORF">JIN84_02135</name>
</gene>
<dbReference type="AlphaFoldDB" id="A0A934R1F9"/>
<accession>A0A934R1F9</accession>
<dbReference type="SUPFAM" id="SSF53756">
    <property type="entry name" value="UDP-Glycosyltransferase/glycogen phosphorylase"/>
    <property type="match status" value="1"/>
</dbReference>
<proteinExistence type="predicted"/>
<dbReference type="Proteomes" id="UP000600139">
    <property type="component" value="Unassembled WGS sequence"/>
</dbReference>
<dbReference type="RefSeq" id="WP_200349359.1">
    <property type="nucleotide sequence ID" value="NZ_BAABHZ010000010.1"/>
</dbReference>
<keyword evidence="2" id="KW-1185">Reference proteome</keyword>